<keyword evidence="3" id="KW-1185">Reference proteome</keyword>
<evidence type="ECO:0000313" key="3">
    <source>
        <dbReference type="Proteomes" id="UP001589665"/>
    </source>
</evidence>
<dbReference type="RefSeq" id="WP_229714359.1">
    <property type="nucleotide sequence ID" value="NZ_BMNS01000001.1"/>
</dbReference>
<dbReference type="EMBL" id="JBHMDX010000001">
    <property type="protein sequence ID" value="MFB9270752.1"/>
    <property type="molecule type" value="Genomic_DNA"/>
</dbReference>
<protein>
    <submittedName>
        <fullName evidence="2">Uncharacterized protein</fullName>
    </submittedName>
</protein>
<feature type="signal peptide" evidence="1">
    <location>
        <begin position="1"/>
        <end position="19"/>
    </location>
</feature>
<proteinExistence type="predicted"/>
<sequence>MKKITIAALLLISSVVLFAQQNNDYSEMNNELKLNMSNLIGFKWLDVGYERILNE</sequence>
<reference evidence="2 3" key="1">
    <citation type="submission" date="2024-09" db="EMBL/GenBank/DDBJ databases">
        <authorList>
            <person name="Sun Q."/>
            <person name="Mori K."/>
        </authorList>
    </citation>
    <scope>NUCLEOTIDE SEQUENCE [LARGE SCALE GENOMIC DNA]</scope>
    <source>
        <strain evidence="2 3">JCM 13034</strain>
    </source>
</reference>
<name>A0ABV5JWE2_9FLAO</name>
<dbReference type="Proteomes" id="UP001589665">
    <property type="component" value="Unassembled WGS sequence"/>
</dbReference>
<gene>
    <name evidence="2" type="ORF">ACFFT3_02535</name>
</gene>
<evidence type="ECO:0000313" key="2">
    <source>
        <dbReference type="EMBL" id="MFB9270752.1"/>
    </source>
</evidence>
<comment type="caution">
    <text evidence="2">The sequence shown here is derived from an EMBL/GenBank/DDBJ whole genome shotgun (WGS) entry which is preliminary data.</text>
</comment>
<keyword evidence="1" id="KW-0732">Signal</keyword>
<feature type="chain" id="PRO_5047066181" evidence="1">
    <location>
        <begin position="20"/>
        <end position="55"/>
    </location>
</feature>
<organism evidence="2 3">
    <name type="scientific">Lutibacter litoralis</name>
    <dbReference type="NCBI Taxonomy" id="321268"/>
    <lineage>
        <taxon>Bacteria</taxon>
        <taxon>Pseudomonadati</taxon>
        <taxon>Bacteroidota</taxon>
        <taxon>Flavobacteriia</taxon>
        <taxon>Flavobacteriales</taxon>
        <taxon>Flavobacteriaceae</taxon>
        <taxon>Lutibacter</taxon>
    </lineage>
</organism>
<accession>A0ABV5JWE2</accession>
<evidence type="ECO:0000256" key="1">
    <source>
        <dbReference type="SAM" id="SignalP"/>
    </source>
</evidence>